<dbReference type="InterPro" id="IPR011992">
    <property type="entry name" value="EF-hand-dom_pair"/>
</dbReference>
<evidence type="ECO:0000313" key="5">
    <source>
        <dbReference type="Proteomes" id="UP000825729"/>
    </source>
</evidence>
<dbReference type="SUPFAM" id="SSF47473">
    <property type="entry name" value="EF-hand"/>
    <property type="match status" value="1"/>
</dbReference>
<dbReference type="AlphaFoldDB" id="A0AAV7EQ01"/>
<dbReference type="CDD" id="cd00051">
    <property type="entry name" value="EFh"/>
    <property type="match status" value="1"/>
</dbReference>
<dbReference type="EMBL" id="JAINDJ010000004">
    <property type="protein sequence ID" value="KAG9450905.1"/>
    <property type="molecule type" value="Genomic_DNA"/>
</dbReference>
<dbReference type="SMART" id="SM00054">
    <property type="entry name" value="EFh"/>
    <property type="match status" value="2"/>
</dbReference>
<reference evidence="4 5" key="1">
    <citation type="submission" date="2021-07" db="EMBL/GenBank/DDBJ databases">
        <title>The Aristolochia fimbriata genome: insights into angiosperm evolution, floral development and chemical biosynthesis.</title>
        <authorList>
            <person name="Jiao Y."/>
        </authorList>
    </citation>
    <scope>NUCLEOTIDE SEQUENCE [LARGE SCALE GENOMIC DNA]</scope>
    <source>
        <strain evidence="4">IBCAS-2021</strain>
        <tissue evidence="4">Leaf</tissue>
    </source>
</reference>
<dbReference type="PROSITE" id="PS00018">
    <property type="entry name" value="EF_HAND_1"/>
    <property type="match status" value="2"/>
</dbReference>
<gene>
    <name evidence="4" type="ORF">H6P81_010870</name>
</gene>
<dbReference type="Gene3D" id="1.10.238.10">
    <property type="entry name" value="EF-hand"/>
    <property type="match status" value="1"/>
</dbReference>
<accession>A0AAV7EQ01</accession>
<name>A0AAV7EQ01_ARIFI</name>
<dbReference type="Proteomes" id="UP000825729">
    <property type="component" value="Unassembled WGS sequence"/>
</dbReference>
<feature type="domain" description="EF-hand" evidence="3">
    <location>
        <begin position="25"/>
        <end position="60"/>
    </location>
</feature>
<dbReference type="PROSITE" id="PS50222">
    <property type="entry name" value="EF_HAND_2"/>
    <property type="match status" value="1"/>
</dbReference>
<dbReference type="InterPro" id="IPR018247">
    <property type="entry name" value="EF_Hand_1_Ca_BS"/>
</dbReference>
<dbReference type="GO" id="GO:0005509">
    <property type="term" value="F:calcium ion binding"/>
    <property type="evidence" value="ECO:0007669"/>
    <property type="project" value="InterPro"/>
</dbReference>
<evidence type="ECO:0000256" key="1">
    <source>
        <dbReference type="ARBA" id="ARBA00022837"/>
    </source>
</evidence>
<keyword evidence="1" id="KW-0106">Calcium</keyword>
<evidence type="ECO:0000256" key="2">
    <source>
        <dbReference type="SAM" id="MobiDB-lite"/>
    </source>
</evidence>
<evidence type="ECO:0000313" key="4">
    <source>
        <dbReference type="EMBL" id="KAG9450905.1"/>
    </source>
</evidence>
<comment type="caution">
    <text evidence="4">The sequence shown here is derived from an EMBL/GenBank/DDBJ whole genome shotgun (WGS) entry which is preliminary data.</text>
</comment>
<sequence length="106" mass="11822">MPVRKYGSGGGSGQKPDHLNSRSEMTVDGFKEWLKQFDADKDGRISKEELREALRNKGFGFLSAAWKGHKGVQHADRNKNGYVDIDEVDSLVALARNVWGMKITVS</sequence>
<dbReference type="Pfam" id="PF13202">
    <property type="entry name" value="EF-hand_5"/>
    <property type="match status" value="1"/>
</dbReference>
<dbReference type="InterPro" id="IPR002048">
    <property type="entry name" value="EF_hand_dom"/>
</dbReference>
<protein>
    <recommendedName>
        <fullName evidence="3">EF-hand domain-containing protein</fullName>
    </recommendedName>
</protein>
<organism evidence="4 5">
    <name type="scientific">Aristolochia fimbriata</name>
    <name type="common">White veined hardy Dutchman's pipe vine</name>
    <dbReference type="NCBI Taxonomy" id="158543"/>
    <lineage>
        <taxon>Eukaryota</taxon>
        <taxon>Viridiplantae</taxon>
        <taxon>Streptophyta</taxon>
        <taxon>Embryophyta</taxon>
        <taxon>Tracheophyta</taxon>
        <taxon>Spermatophyta</taxon>
        <taxon>Magnoliopsida</taxon>
        <taxon>Magnoliidae</taxon>
        <taxon>Piperales</taxon>
        <taxon>Aristolochiaceae</taxon>
        <taxon>Aristolochia</taxon>
    </lineage>
</organism>
<evidence type="ECO:0000259" key="3">
    <source>
        <dbReference type="PROSITE" id="PS50222"/>
    </source>
</evidence>
<keyword evidence="5" id="KW-1185">Reference proteome</keyword>
<feature type="region of interest" description="Disordered" evidence="2">
    <location>
        <begin position="1"/>
        <end position="22"/>
    </location>
</feature>
<proteinExistence type="predicted"/>